<evidence type="ECO:0000313" key="2">
    <source>
        <dbReference type="EMBL" id="EMD34311.1"/>
    </source>
</evidence>
<dbReference type="InterPro" id="IPR029063">
    <property type="entry name" value="SAM-dependent_MTases_sf"/>
</dbReference>
<dbReference type="AlphaFoldDB" id="M2R5Y8"/>
<reference evidence="2 3" key="1">
    <citation type="journal article" date="2012" name="Proc. Natl. Acad. Sci. U.S.A.">
        <title>Comparative genomics of Ceriporiopsis subvermispora and Phanerochaete chrysosporium provide insight into selective ligninolysis.</title>
        <authorList>
            <person name="Fernandez-Fueyo E."/>
            <person name="Ruiz-Duenas F.J."/>
            <person name="Ferreira P."/>
            <person name="Floudas D."/>
            <person name="Hibbett D.S."/>
            <person name="Canessa P."/>
            <person name="Larrondo L.F."/>
            <person name="James T.Y."/>
            <person name="Seelenfreund D."/>
            <person name="Lobos S."/>
            <person name="Polanco R."/>
            <person name="Tello M."/>
            <person name="Honda Y."/>
            <person name="Watanabe T."/>
            <person name="Watanabe T."/>
            <person name="Ryu J.S."/>
            <person name="Kubicek C.P."/>
            <person name="Schmoll M."/>
            <person name="Gaskell J."/>
            <person name="Hammel K.E."/>
            <person name="St John F.J."/>
            <person name="Vanden Wymelenberg A."/>
            <person name="Sabat G."/>
            <person name="Splinter BonDurant S."/>
            <person name="Syed K."/>
            <person name="Yadav J.S."/>
            <person name="Doddapaneni H."/>
            <person name="Subramanian V."/>
            <person name="Lavin J.L."/>
            <person name="Oguiza J.A."/>
            <person name="Perez G."/>
            <person name="Pisabarro A.G."/>
            <person name="Ramirez L."/>
            <person name="Santoyo F."/>
            <person name="Master E."/>
            <person name="Coutinho P.M."/>
            <person name="Henrissat B."/>
            <person name="Lombard V."/>
            <person name="Magnuson J.K."/>
            <person name="Kuees U."/>
            <person name="Hori C."/>
            <person name="Igarashi K."/>
            <person name="Samejima M."/>
            <person name="Held B.W."/>
            <person name="Barry K.W."/>
            <person name="LaButti K.M."/>
            <person name="Lapidus A."/>
            <person name="Lindquist E.A."/>
            <person name="Lucas S.M."/>
            <person name="Riley R."/>
            <person name="Salamov A.A."/>
            <person name="Hoffmeister D."/>
            <person name="Schwenk D."/>
            <person name="Hadar Y."/>
            <person name="Yarden O."/>
            <person name="de Vries R.P."/>
            <person name="Wiebenga A."/>
            <person name="Stenlid J."/>
            <person name="Eastwood D."/>
            <person name="Grigoriev I.V."/>
            <person name="Berka R.M."/>
            <person name="Blanchette R.A."/>
            <person name="Kersten P."/>
            <person name="Martinez A.T."/>
            <person name="Vicuna R."/>
            <person name="Cullen D."/>
        </authorList>
    </citation>
    <scope>NUCLEOTIDE SEQUENCE [LARGE SCALE GENOMIC DNA]</scope>
    <source>
        <strain evidence="2 3">B</strain>
    </source>
</reference>
<dbReference type="CDD" id="cd02440">
    <property type="entry name" value="AdoMet_MTases"/>
    <property type="match status" value="1"/>
</dbReference>
<keyword evidence="3" id="KW-1185">Reference proteome</keyword>
<organism evidence="2 3">
    <name type="scientific">Ceriporiopsis subvermispora (strain B)</name>
    <name type="common">White-rot fungus</name>
    <name type="synonym">Gelatoporia subvermispora</name>
    <dbReference type="NCBI Taxonomy" id="914234"/>
    <lineage>
        <taxon>Eukaryota</taxon>
        <taxon>Fungi</taxon>
        <taxon>Dikarya</taxon>
        <taxon>Basidiomycota</taxon>
        <taxon>Agaricomycotina</taxon>
        <taxon>Agaricomycetes</taxon>
        <taxon>Polyporales</taxon>
        <taxon>Gelatoporiaceae</taxon>
        <taxon>Gelatoporia</taxon>
    </lineage>
</organism>
<dbReference type="HOGENOM" id="CLU_037990_1_1_1"/>
<dbReference type="GO" id="GO:0016740">
    <property type="term" value="F:transferase activity"/>
    <property type="evidence" value="ECO:0007669"/>
    <property type="project" value="UniProtKB-KW"/>
</dbReference>
<proteinExistence type="predicted"/>
<protein>
    <recommendedName>
        <fullName evidence="4">Methyltransferase domain-containing protein</fullName>
    </recommendedName>
</protein>
<dbReference type="Gene3D" id="3.40.50.150">
    <property type="entry name" value="Vaccinia Virus protein VP39"/>
    <property type="match status" value="1"/>
</dbReference>
<dbReference type="Pfam" id="PF13489">
    <property type="entry name" value="Methyltransf_23"/>
    <property type="match status" value="1"/>
</dbReference>
<dbReference type="PANTHER" id="PTHR43861:SF3">
    <property type="entry name" value="PUTATIVE (AFU_ORTHOLOGUE AFUA_2G14390)-RELATED"/>
    <property type="match status" value="1"/>
</dbReference>
<sequence length="193" mass="21324">MLEEHPDLFNEETTTVLDYACGTGVFSRELCQHVQSIVGVDISSGSVDKYNTRASNQGLVPEEMKAVCVELKGEARELNGAKFDLVVCSMSYHHFADVDAVTRTLTYFLKPGGSLLVADVMAKEEDMEKDKSLEIFPEHVQHVVAHHGGFDEAKMRRTFEGAGLEHFGFKKGVPGKMHGKNVHLFVARGVKQA</sequence>
<evidence type="ECO:0000313" key="3">
    <source>
        <dbReference type="Proteomes" id="UP000016930"/>
    </source>
</evidence>
<dbReference type="Proteomes" id="UP000016930">
    <property type="component" value="Unassembled WGS sequence"/>
</dbReference>
<dbReference type="EMBL" id="KB445803">
    <property type="protein sequence ID" value="EMD34311.1"/>
    <property type="molecule type" value="Genomic_DNA"/>
</dbReference>
<dbReference type="OrthoDB" id="3647at2759"/>
<keyword evidence="1" id="KW-0808">Transferase</keyword>
<dbReference type="PANTHER" id="PTHR43861">
    <property type="entry name" value="TRANS-ACONITATE 2-METHYLTRANSFERASE-RELATED"/>
    <property type="match status" value="1"/>
</dbReference>
<name>M2R5Y8_CERS8</name>
<dbReference type="SUPFAM" id="SSF53335">
    <property type="entry name" value="S-adenosyl-L-methionine-dependent methyltransferases"/>
    <property type="match status" value="1"/>
</dbReference>
<dbReference type="STRING" id="914234.M2R5Y8"/>
<evidence type="ECO:0000256" key="1">
    <source>
        <dbReference type="ARBA" id="ARBA00022679"/>
    </source>
</evidence>
<gene>
    <name evidence="2" type="ORF">CERSUDRAFT_107518</name>
</gene>
<evidence type="ECO:0008006" key="4">
    <source>
        <dbReference type="Google" id="ProtNLM"/>
    </source>
</evidence>
<accession>M2R5Y8</accession>